<dbReference type="Pfam" id="PF01551">
    <property type="entry name" value="Peptidase_M23"/>
    <property type="match status" value="1"/>
</dbReference>
<evidence type="ECO:0000313" key="3">
    <source>
        <dbReference type="EMBL" id="CEA07605.1"/>
    </source>
</evidence>
<dbReference type="EMBL" id="LN483070">
    <property type="protein sequence ID" value="CEA07605.1"/>
    <property type="molecule type" value="Genomic_DNA"/>
</dbReference>
<dbReference type="PATRIC" id="fig|1461584.3.peg.916"/>
<feature type="region of interest" description="Disordered" evidence="1">
    <location>
        <begin position="118"/>
        <end position="137"/>
    </location>
</feature>
<dbReference type="SUPFAM" id="SSF51261">
    <property type="entry name" value="Duplicated hybrid motif"/>
    <property type="match status" value="1"/>
</dbReference>
<dbReference type="AlphaFoldDB" id="A0A078MMT4"/>
<dbReference type="Gene3D" id="2.70.70.10">
    <property type="entry name" value="Glucose Permease (Domain IIA)"/>
    <property type="match status" value="1"/>
</dbReference>
<protein>
    <submittedName>
        <fullName evidence="3">Peptidase family M23</fullName>
    </submittedName>
</protein>
<accession>A0A078MMT4</accession>
<dbReference type="InterPro" id="IPR016047">
    <property type="entry name" value="M23ase_b-sheet_dom"/>
</dbReference>
<reference evidence="3" key="1">
    <citation type="submission" date="2014-07" db="EMBL/GenBank/DDBJ databases">
        <authorList>
            <person name="Urmite Genomes Urmite Genomes"/>
        </authorList>
    </citation>
    <scope>NUCLEOTIDE SEQUENCE</scope>
    <source>
        <strain evidence="3">11W110_air</strain>
    </source>
</reference>
<name>A0A078MMT4_9MICC</name>
<organism evidence="3">
    <name type="scientific">Arthrobacter saudimassiliensis</name>
    <dbReference type="NCBI Taxonomy" id="1461584"/>
    <lineage>
        <taxon>Bacteria</taxon>
        <taxon>Bacillati</taxon>
        <taxon>Actinomycetota</taxon>
        <taxon>Actinomycetes</taxon>
        <taxon>Micrococcales</taxon>
        <taxon>Micrococcaceae</taxon>
        <taxon>Arthrobacter</taxon>
    </lineage>
</organism>
<proteinExistence type="predicted"/>
<gene>
    <name evidence="3" type="ORF">BN1051_00925</name>
</gene>
<evidence type="ECO:0000256" key="1">
    <source>
        <dbReference type="SAM" id="MobiDB-lite"/>
    </source>
</evidence>
<feature type="domain" description="M23ase beta-sheet core" evidence="2">
    <location>
        <begin position="1"/>
        <end position="94"/>
    </location>
</feature>
<evidence type="ECO:0000259" key="2">
    <source>
        <dbReference type="Pfam" id="PF01551"/>
    </source>
</evidence>
<sequence>MDLSAGAGAAVVSPAAGTVHFAGWVVDRPVLTIRIEEAGTVLLSSFEPVDTDLAAGSAVAAGEPVGRVAVTAARHCPQPCLHWGVREDGDYVDPLAFVTDRRPSVLLPLPGPAAAAAAAARGGNGRPATATAGRVVD</sequence>
<dbReference type="InterPro" id="IPR011055">
    <property type="entry name" value="Dup_hybrid_motif"/>
</dbReference>